<dbReference type="EMBL" id="KE525343">
    <property type="protein sequence ID" value="KFB49136.1"/>
    <property type="molecule type" value="Genomic_DNA"/>
</dbReference>
<dbReference type="Proteomes" id="UP000030765">
    <property type="component" value="Unassembled WGS sequence"/>
</dbReference>
<dbReference type="EnsemblMetazoa" id="ASIC017291-RA">
    <property type="protein sequence ID" value="ASIC017291-PA"/>
    <property type="gene ID" value="ASIC017291"/>
</dbReference>
<reference evidence="1 3" key="1">
    <citation type="journal article" date="2014" name="BMC Genomics">
        <title>Genome sequence of Anopheles sinensis provides insight into genetics basis of mosquito competence for malaria parasites.</title>
        <authorList>
            <person name="Zhou D."/>
            <person name="Zhang D."/>
            <person name="Ding G."/>
            <person name="Shi L."/>
            <person name="Hou Q."/>
            <person name="Ye Y."/>
            <person name="Xu Y."/>
            <person name="Zhou H."/>
            <person name="Xiong C."/>
            <person name="Li S."/>
            <person name="Yu J."/>
            <person name="Hong S."/>
            <person name="Yu X."/>
            <person name="Zou P."/>
            <person name="Chen C."/>
            <person name="Chang X."/>
            <person name="Wang W."/>
            <person name="Lv Y."/>
            <person name="Sun Y."/>
            <person name="Ma L."/>
            <person name="Shen B."/>
            <person name="Zhu C."/>
        </authorList>
    </citation>
    <scope>NUCLEOTIDE SEQUENCE [LARGE SCALE GENOMIC DNA]</scope>
</reference>
<dbReference type="EMBL" id="ATLV01023414">
    <property type="status" value="NOT_ANNOTATED_CDS"/>
    <property type="molecule type" value="Genomic_DNA"/>
</dbReference>
<protein>
    <submittedName>
        <fullName evidence="1 2">Uncharacterized protein</fullName>
    </submittedName>
</protein>
<evidence type="ECO:0000313" key="2">
    <source>
        <dbReference type="EnsemblMetazoa" id="ASIC017291-PA"/>
    </source>
</evidence>
<gene>
    <name evidence="1" type="ORF">ZHAS_00017291</name>
</gene>
<reference evidence="2" key="2">
    <citation type="submission" date="2020-05" db="UniProtKB">
        <authorList>
            <consortium name="EnsemblMetazoa"/>
        </authorList>
    </citation>
    <scope>IDENTIFICATION</scope>
</reference>
<proteinExistence type="predicted"/>
<name>A0A084WFZ2_ANOSI</name>
<keyword evidence="3" id="KW-1185">Reference proteome</keyword>
<dbReference type="AlphaFoldDB" id="A0A084WFZ2"/>
<organism evidence="1">
    <name type="scientific">Anopheles sinensis</name>
    <name type="common">Mosquito</name>
    <dbReference type="NCBI Taxonomy" id="74873"/>
    <lineage>
        <taxon>Eukaryota</taxon>
        <taxon>Metazoa</taxon>
        <taxon>Ecdysozoa</taxon>
        <taxon>Arthropoda</taxon>
        <taxon>Hexapoda</taxon>
        <taxon>Insecta</taxon>
        <taxon>Pterygota</taxon>
        <taxon>Neoptera</taxon>
        <taxon>Endopterygota</taxon>
        <taxon>Diptera</taxon>
        <taxon>Nematocera</taxon>
        <taxon>Culicoidea</taxon>
        <taxon>Culicidae</taxon>
        <taxon>Anophelinae</taxon>
        <taxon>Anopheles</taxon>
    </lineage>
</organism>
<evidence type="ECO:0000313" key="1">
    <source>
        <dbReference type="EMBL" id="KFB49136.1"/>
    </source>
</evidence>
<evidence type="ECO:0000313" key="3">
    <source>
        <dbReference type="Proteomes" id="UP000030765"/>
    </source>
</evidence>
<sequence>MVLGVFFSDASVVKFRPLGPVVYATWSSGEEHQSVAGVASHYSIPSSVTPVNHRACIYGIFHGALRVTSVHREFTIVKLVKNGKETDVQSVASSLLCTSRYIPSDRVPFSVRLTFVYGPGPDHNCVNGKRPPVWLNLSTSRRSVCRTTYLAGRGEKSS</sequence>
<accession>A0A084WFZ2</accession>
<dbReference type="VEuPathDB" id="VectorBase:ASIC017291"/>